<organism evidence="2 3">
    <name type="scientific">Spiroplasma cantharicola</name>
    <dbReference type="NCBI Taxonomy" id="362837"/>
    <lineage>
        <taxon>Bacteria</taxon>
        <taxon>Bacillati</taxon>
        <taxon>Mycoplasmatota</taxon>
        <taxon>Mollicutes</taxon>
        <taxon>Entomoplasmatales</taxon>
        <taxon>Spiroplasmataceae</taxon>
        <taxon>Spiroplasma</taxon>
    </lineage>
</organism>
<feature type="transmembrane region" description="Helical" evidence="1">
    <location>
        <begin position="258"/>
        <end position="277"/>
    </location>
</feature>
<protein>
    <recommendedName>
        <fullName evidence="4">Transmembrane protein</fullName>
    </recommendedName>
</protein>
<evidence type="ECO:0000313" key="2">
    <source>
        <dbReference type="EMBL" id="ALD66632.1"/>
    </source>
</evidence>
<dbReference type="KEGG" id="scj:SCANT_v1c07260"/>
<dbReference type="RefSeq" id="WP_053946385.1">
    <property type="nucleotide sequence ID" value="NZ_CP012622.1"/>
</dbReference>
<dbReference type="STRING" id="362837.SCANT_v1c07260"/>
<dbReference type="AlphaFoldDB" id="A0A0M4KEY0"/>
<dbReference type="OrthoDB" id="387949at2"/>
<feature type="transmembrane region" description="Helical" evidence="1">
    <location>
        <begin position="284"/>
        <end position="303"/>
    </location>
</feature>
<keyword evidence="1" id="KW-1133">Transmembrane helix</keyword>
<evidence type="ECO:0000256" key="1">
    <source>
        <dbReference type="SAM" id="Phobius"/>
    </source>
</evidence>
<accession>A0A0M4KEY0</accession>
<feature type="transmembrane region" description="Helical" evidence="1">
    <location>
        <begin position="122"/>
        <end position="148"/>
    </location>
</feature>
<dbReference type="Proteomes" id="UP000063919">
    <property type="component" value="Chromosome"/>
</dbReference>
<feature type="transmembrane region" description="Helical" evidence="1">
    <location>
        <begin position="44"/>
        <end position="65"/>
    </location>
</feature>
<reference evidence="2 3" key="1">
    <citation type="journal article" date="2015" name="Genome Announc.">
        <title>Complete Genome Sequence of Spiroplasma cantharicola CC-1T (DSM 21588), a Bacterium Isolated from Soldier Beetle (Cantharis carolinus).</title>
        <authorList>
            <person name="Lo W.S."/>
            <person name="Liu P.Y."/>
            <person name="Kuo C.H."/>
        </authorList>
    </citation>
    <scope>NUCLEOTIDE SEQUENCE [LARGE SCALE GENOMIC DNA]</scope>
    <source>
        <strain evidence="2 3">CC-1</strain>
    </source>
</reference>
<feature type="transmembrane region" description="Helical" evidence="1">
    <location>
        <begin position="89"/>
        <end position="110"/>
    </location>
</feature>
<proteinExistence type="predicted"/>
<feature type="transmembrane region" description="Helical" evidence="1">
    <location>
        <begin position="315"/>
        <end position="335"/>
    </location>
</feature>
<feature type="transmembrane region" description="Helical" evidence="1">
    <location>
        <begin position="168"/>
        <end position="188"/>
    </location>
</feature>
<evidence type="ECO:0008006" key="4">
    <source>
        <dbReference type="Google" id="ProtNLM"/>
    </source>
</evidence>
<feature type="transmembrane region" description="Helical" evidence="1">
    <location>
        <begin position="235"/>
        <end position="252"/>
    </location>
</feature>
<dbReference type="EMBL" id="CP012622">
    <property type="protein sequence ID" value="ALD66632.1"/>
    <property type="molecule type" value="Genomic_DNA"/>
</dbReference>
<sequence>MKKTDLLIKGKLGEIITKRFLKSKHVKMVSEGDYISRLRACCKVIYSIPIQAIWIGFFFYARIIVQKHVANTPSIPESELWLYTDQINVLNAFILIQSYHLFLMVTVLIVMLNMTMSRGTSVFTAIFNILYISEALLYASFLFILDWVGLLHKFSNPQELLMAIRTQWLWVIAIFIAVFSWLPLKSVFADVNMWNREWIRIERYRKTEDRENGFVFKTWVTPGEISARRLMISTGWYLIFVASIFHLMDIFASTHFNAVKYVLLIAGYIIFLSAYVVPYNSLSLIFYWVNFAFLFAFTIYGLYMVQNVAWQWRMWYLYLYLLLLIPWILSLKAAIRYTWTIKDREEIKAVVLNMFESDSAFEQFIEERDNKQQIEKSEDTV</sequence>
<dbReference type="PATRIC" id="fig|362837.3.peg.742"/>
<evidence type="ECO:0000313" key="3">
    <source>
        <dbReference type="Proteomes" id="UP000063919"/>
    </source>
</evidence>
<name>A0A0M4KEY0_9MOLU</name>
<keyword evidence="1" id="KW-0472">Membrane</keyword>
<keyword evidence="1" id="KW-0812">Transmembrane</keyword>
<gene>
    <name evidence="2" type="ORF">SCANT_v1c07260</name>
</gene>
<keyword evidence="3" id="KW-1185">Reference proteome</keyword>